<dbReference type="PANTHER" id="PTHR43585">
    <property type="entry name" value="FUMIPYRROLE BIOSYNTHESIS PROTEIN C"/>
    <property type="match status" value="1"/>
</dbReference>
<evidence type="ECO:0000256" key="2">
    <source>
        <dbReference type="ARBA" id="ARBA00022741"/>
    </source>
</evidence>
<dbReference type="InterPro" id="IPR052032">
    <property type="entry name" value="ATP-dep_AA_Ligase"/>
</dbReference>
<dbReference type="AlphaFoldDB" id="A0A917TZ33"/>
<dbReference type="GO" id="GO:0005524">
    <property type="term" value="F:ATP binding"/>
    <property type="evidence" value="ECO:0007669"/>
    <property type="project" value="UniProtKB-UniRule"/>
</dbReference>
<evidence type="ECO:0000259" key="5">
    <source>
        <dbReference type="PROSITE" id="PS50975"/>
    </source>
</evidence>
<dbReference type="Gene3D" id="3.30.470.20">
    <property type="entry name" value="ATP-grasp fold, B domain"/>
    <property type="match status" value="1"/>
</dbReference>
<dbReference type="PANTHER" id="PTHR43585:SF2">
    <property type="entry name" value="ATP-GRASP ENZYME FSQD"/>
    <property type="match status" value="1"/>
</dbReference>
<reference evidence="6" key="1">
    <citation type="journal article" date="2014" name="Int. J. Syst. Evol. Microbiol.">
        <title>Complete genome sequence of Corynebacterium casei LMG S-19264T (=DSM 44701T), isolated from a smear-ripened cheese.</title>
        <authorList>
            <consortium name="US DOE Joint Genome Institute (JGI-PGF)"/>
            <person name="Walter F."/>
            <person name="Albersmeier A."/>
            <person name="Kalinowski J."/>
            <person name="Ruckert C."/>
        </authorList>
    </citation>
    <scope>NUCLEOTIDE SEQUENCE</scope>
    <source>
        <strain evidence="6">JCM 19831</strain>
    </source>
</reference>
<protein>
    <submittedName>
        <fullName evidence="6">Carbamoyl phosphate synthase</fullName>
    </submittedName>
</protein>
<evidence type="ECO:0000256" key="4">
    <source>
        <dbReference type="PROSITE-ProRule" id="PRU00409"/>
    </source>
</evidence>
<evidence type="ECO:0000313" key="7">
    <source>
        <dbReference type="Proteomes" id="UP000642070"/>
    </source>
</evidence>
<keyword evidence="2 4" id="KW-0547">Nucleotide-binding</keyword>
<name>A0A917TZ33_9ACTN</name>
<sequence>MLILGASEDQLPVYLEARRRGIATIAVDQRRDRPALAHADAWLPVSTRDTAGIVAALDGRRPTSVVAAASDAGLRSWHELGELFELPYRFPATAARASLDKAVFHEVARAAGVPGYRWYQGADRAALTRAAHEFGFPVVVKPPDTSGSKGVTRVEHPEALAGALRYAGGFTTGDELLVEEYVAGRNLTVDVFMQAGRAGFAGITEKRIVPGPHFVIGGHTGPARLADATRNALVAAAERLCRAIGLTDGPANFDVVLRGDGTFAVLEVNARLCGNAFPRLMHHMYGVDTVAALVSLALGEPFTLTPTRSDAGVIHVLASPLAHDSVLAAVRGLDEARALPGVVCCEVYSAPGDPVRPFDQAANKLGYLIVTGPDRRAAQERLAAALDVLRIDYEEPQGAYSLTTS</sequence>
<proteinExistence type="predicted"/>
<dbReference type="Pfam" id="PF18603">
    <property type="entry name" value="LAL_C2"/>
    <property type="match status" value="1"/>
</dbReference>
<dbReference type="EMBL" id="BMPI01000027">
    <property type="protein sequence ID" value="GGM45373.1"/>
    <property type="molecule type" value="Genomic_DNA"/>
</dbReference>
<gene>
    <name evidence="6" type="ORF">GCM10007977_053690</name>
</gene>
<dbReference type="SUPFAM" id="SSF56059">
    <property type="entry name" value="Glutathione synthetase ATP-binding domain-like"/>
    <property type="match status" value="1"/>
</dbReference>
<dbReference type="Gene3D" id="3.30.1490.20">
    <property type="entry name" value="ATP-grasp fold, A domain"/>
    <property type="match status" value="1"/>
</dbReference>
<organism evidence="6 7">
    <name type="scientific">Dactylosporangium sucinum</name>
    <dbReference type="NCBI Taxonomy" id="1424081"/>
    <lineage>
        <taxon>Bacteria</taxon>
        <taxon>Bacillati</taxon>
        <taxon>Actinomycetota</taxon>
        <taxon>Actinomycetes</taxon>
        <taxon>Micromonosporales</taxon>
        <taxon>Micromonosporaceae</taxon>
        <taxon>Dactylosporangium</taxon>
    </lineage>
</organism>
<reference evidence="6" key="2">
    <citation type="submission" date="2020-09" db="EMBL/GenBank/DDBJ databases">
        <authorList>
            <person name="Sun Q."/>
            <person name="Ohkuma M."/>
        </authorList>
    </citation>
    <scope>NUCLEOTIDE SEQUENCE</scope>
    <source>
        <strain evidence="6">JCM 19831</strain>
    </source>
</reference>
<keyword evidence="7" id="KW-1185">Reference proteome</keyword>
<dbReference type="Gene3D" id="3.40.50.20">
    <property type="match status" value="1"/>
</dbReference>
<feature type="domain" description="ATP-grasp" evidence="5">
    <location>
        <begin position="105"/>
        <end position="298"/>
    </location>
</feature>
<evidence type="ECO:0000256" key="3">
    <source>
        <dbReference type="ARBA" id="ARBA00022840"/>
    </source>
</evidence>
<dbReference type="InterPro" id="IPR011761">
    <property type="entry name" value="ATP-grasp"/>
</dbReference>
<dbReference type="Proteomes" id="UP000642070">
    <property type="component" value="Unassembled WGS sequence"/>
</dbReference>
<dbReference type="PROSITE" id="PS50975">
    <property type="entry name" value="ATP_GRASP"/>
    <property type="match status" value="1"/>
</dbReference>
<dbReference type="GO" id="GO:0046872">
    <property type="term" value="F:metal ion binding"/>
    <property type="evidence" value="ECO:0007669"/>
    <property type="project" value="InterPro"/>
</dbReference>
<dbReference type="GO" id="GO:0016874">
    <property type="term" value="F:ligase activity"/>
    <property type="evidence" value="ECO:0007669"/>
    <property type="project" value="UniProtKB-KW"/>
</dbReference>
<keyword evidence="3 4" id="KW-0067">ATP-binding</keyword>
<evidence type="ECO:0000256" key="1">
    <source>
        <dbReference type="ARBA" id="ARBA00022598"/>
    </source>
</evidence>
<dbReference type="InterPro" id="IPR040570">
    <property type="entry name" value="LAL_C2"/>
</dbReference>
<accession>A0A917TZ33</accession>
<dbReference type="InterPro" id="IPR013815">
    <property type="entry name" value="ATP_grasp_subdomain_1"/>
</dbReference>
<dbReference type="Pfam" id="PF13535">
    <property type="entry name" value="ATP-grasp_4"/>
    <property type="match status" value="1"/>
</dbReference>
<evidence type="ECO:0000313" key="6">
    <source>
        <dbReference type="EMBL" id="GGM45373.1"/>
    </source>
</evidence>
<comment type="caution">
    <text evidence="6">The sequence shown here is derived from an EMBL/GenBank/DDBJ whole genome shotgun (WGS) entry which is preliminary data.</text>
</comment>
<keyword evidence="1" id="KW-0436">Ligase</keyword>